<evidence type="ECO:0008006" key="3">
    <source>
        <dbReference type="Google" id="ProtNLM"/>
    </source>
</evidence>
<proteinExistence type="predicted"/>
<dbReference type="SUPFAM" id="SSF48208">
    <property type="entry name" value="Six-hairpin glycosidases"/>
    <property type="match status" value="1"/>
</dbReference>
<gene>
    <name evidence="1" type="ORF">H8S77_10945</name>
</gene>
<reference evidence="1 2" key="1">
    <citation type="submission" date="2020-08" db="EMBL/GenBank/DDBJ databases">
        <title>Genome public.</title>
        <authorList>
            <person name="Liu C."/>
            <person name="Sun Q."/>
        </authorList>
    </citation>
    <scope>NUCLEOTIDE SEQUENCE [LARGE SCALE GENOMIC DNA]</scope>
    <source>
        <strain evidence="1 2">BX2</strain>
    </source>
</reference>
<dbReference type="EMBL" id="JACOOI010000010">
    <property type="protein sequence ID" value="MBC5643403.1"/>
    <property type="molecule type" value="Genomic_DNA"/>
</dbReference>
<organism evidence="1 2">
    <name type="scientific">Parabacteroides segnis</name>
    <dbReference type="NCBI Taxonomy" id="2763058"/>
    <lineage>
        <taxon>Bacteria</taxon>
        <taxon>Pseudomonadati</taxon>
        <taxon>Bacteroidota</taxon>
        <taxon>Bacteroidia</taxon>
        <taxon>Bacteroidales</taxon>
        <taxon>Tannerellaceae</taxon>
        <taxon>Parabacteroides</taxon>
    </lineage>
</organism>
<dbReference type="Proteomes" id="UP000644010">
    <property type="component" value="Unassembled WGS sequence"/>
</dbReference>
<dbReference type="InterPro" id="IPR008928">
    <property type="entry name" value="6-hairpin_glycosidase_sf"/>
</dbReference>
<evidence type="ECO:0000313" key="1">
    <source>
        <dbReference type="EMBL" id="MBC5643403.1"/>
    </source>
</evidence>
<dbReference type="InterPro" id="IPR012341">
    <property type="entry name" value="6hp_glycosidase-like_sf"/>
</dbReference>
<keyword evidence="2" id="KW-1185">Reference proteome</keyword>
<name>A0ABR7E147_9BACT</name>
<accession>A0ABR7E147</accession>
<sequence length="697" mass="79156">MYHLFSLVGILLLFATCNQSHIDRKVLVDRHRIVTTKTNPVSPAQVGNGEFAFGVDITGLQTFVPFNTMAQWSWHSFPLPDGMHVEDFEKPVIDTYGKPVPYDIPNPRQPELSNWLAANPHRFNLGRIGFRLLRPDGSEAVAEDLSDTRQEVDMWTGIIHSFFILDGIPVSVKTACHPSLDAVGVTVESQLVREGKLTVFLDFPYAEDGQMNDYVGTYDRPEAHRSVIKEQKDKTVSIAREMDDVSYYTSLHWDTPASFIKSGADSSHRFELRPENTEKLSFTCLFSRKKADDIPVVADVFDESAREWQSFWQSGAVIDLSGSKDPRWKELERRIVLSQYLMKVNEAGSLPPQESGLVNNGWYGRFHFEMIWWHGVHYALWNRWPLLEKSLTVYQNYLSTSRERAGRQGYKGARWPKCTADFDREWPHIIHATLIWQQPHPIYFADLDYRLHPTRETLEKWEPIITATADFMADYAHYDEAQDRYVLGPPVFIVSENTVPETTINPAFELGYWRYGLRMAAEWRKRLSLPVDAKWEDVLAKLASLPVEDGLYVTHEGIRNMWSDFAFEHPALIGTYGMLPGDGVDAEILARTLDKITSTWNFDRTWGWDFPMLAMAAARCGKPEQAVDFLLHPAGGFQFDEHGLATGGPFPYLPSNGALLTAVAMMAAGWDGSTGETPGFPCDGSWVVKTEGFLPMP</sequence>
<evidence type="ECO:0000313" key="2">
    <source>
        <dbReference type="Proteomes" id="UP000644010"/>
    </source>
</evidence>
<dbReference type="Gene3D" id="1.50.10.10">
    <property type="match status" value="1"/>
</dbReference>
<protein>
    <recommendedName>
        <fullName evidence="3">Glycoside hydrolase family 65</fullName>
    </recommendedName>
</protein>
<comment type="caution">
    <text evidence="1">The sequence shown here is derived from an EMBL/GenBank/DDBJ whole genome shotgun (WGS) entry which is preliminary data.</text>
</comment>